<protein>
    <submittedName>
        <fullName evidence="5">Sugar kinase</fullName>
    </submittedName>
</protein>
<dbReference type="SUPFAM" id="SSF53613">
    <property type="entry name" value="Ribokinase-like"/>
    <property type="match status" value="1"/>
</dbReference>
<feature type="domain" description="Carbohydrate kinase PfkB" evidence="4">
    <location>
        <begin position="23"/>
        <end position="300"/>
    </location>
</feature>
<dbReference type="CDD" id="cd01166">
    <property type="entry name" value="KdgK"/>
    <property type="match status" value="1"/>
</dbReference>
<evidence type="ECO:0000313" key="5">
    <source>
        <dbReference type="EMBL" id="MDQ7938357.1"/>
    </source>
</evidence>
<keyword evidence="6" id="KW-1185">Reference proteome</keyword>
<evidence type="ECO:0000256" key="2">
    <source>
        <dbReference type="ARBA" id="ARBA00022679"/>
    </source>
</evidence>
<comment type="caution">
    <text evidence="5">The sequence shown here is derived from an EMBL/GenBank/DDBJ whole genome shotgun (WGS) entry which is preliminary data.</text>
</comment>
<dbReference type="EMBL" id="JAVCWF010000001">
    <property type="protein sequence ID" value="MDQ7938357.1"/>
    <property type="molecule type" value="Genomic_DNA"/>
</dbReference>
<organism evidence="5 6">
    <name type="scientific">Lactiplantibacillus brownii</name>
    <dbReference type="NCBI Taxonomy" id="3069269"/>
    <lineage>
        <taxon>Bacteria</taxon>
        <taxon>Bacillati</taxon>
        <taxon>Bacillota</taxon>
        <taxon>Bacilli</taxon>
        <taxon>Lactobacillales</taxon>
        <taxon>Lactobacillaceae</taxon>
        <taxon>Lactiplantibacillus</taxon>
    </lineage>
</organism>
<gene>
    <name evidence="5" type="ORF">RA086_12130</name>
</gene>
<dbReference type="InterPro" id="IPR011611">
    <property type="entry name" value="PfkB_dom"/>
</dbReference>
<dbReference type="Gene3D" id="3.40.1190.20">
    <property type="match status" value="1"/>
</dbReference>
<accession>A0ABU1ABL4</accession>
<dbReference type="Pfam" id="PF00294">
    <property type="entry name" value="PfkB"/>
    <property type="match status" value="1"/>
</dbReference>
<dbReference type="InterPro" id="IPR052700">
    <property type="entry name" value="Carb_kinase_PfkB-like"/>
</dbReference>
<proteinExistence type="inferred from homology"/>
<keyword evidence="2" id="KW-0808">Transferase</keyword>
<comment type="similarity">
    <text evidence="1">Belongs to the carbohydrate kinase PfkB family.</text>
</comment>
<name>A0ABU1ABL4_9LACO</name>
<keyword evidence="3 5" id="KW-0418">Kinase</keyword>
<evidence type="ECO:0000256" key="1">
    <source>
        <dbReference type="ARBA" id="ARBA00010688"/>
    </source>
</evidence>
<dbReference type="InterPro" id="IPR029056">
    <property type="entry name" value="Ribokinase-like"/>
</dbReference>
<sequence length="330" mass="36846">MKILAFGEVLLRFTVPDHLLLEQSDLVQLSTVGTGVNLLGSLAHFGYQTVLMTKLPANPLGRRVAADLRRLGISDQFVGYSGGHLGSFFVELGHGSRPERVTYQDRLASSFCAADATTYDFETALEGVNYVHICGIALSLTDQTRNAVYTLAKLAHAKGIQVCFDFNFRMSLNTGNSHRAMKQRYEQILPYADVVFGSKRDLVELLDYPDRSDEECYAQFTADYHVTTFAGTRRTNDNQRKYFQGFMMHAGKLFQSHPREIRILDRIGSGDAFASGVITGLIEKWPIDKTLDFAVANSVLTQATLNDTPLFTQQDVFDYLASNGQNELIR</sequence>
<dbReference type="RefSeq" id="WP_308704044.1">
    <property type="nucleotide sequence ID" value="NZ_AP027463.1"/>
</dbReference>
<evidence type="ECO:0000313" key="6">
    <source>
        <dbReference type="Proteomes" id="UP001227831"/>
    </source>
</evidence>
<dbReference type="Proteomes" id="UP001227831">
    <property type="component" value="Unassembled WGS sequence"/>
</dbReference>
<evidence type="ECO:0000256" key="3">
    <source>
        <dbReference type="ARBA" id="ARBA00022777"/>
    </source>
</evidence>
<reference evidence="5 6" key="1">
    <citation type="journal article" date="2023" name="Int. J. Syst. Evol. Microbiol.">
        <title>Lactiplantibacillus brownii sp. nov., a novel psychrotolerant species isolated from sauerkraut.</title>
        <authorList>
            <person name="Heng Y.C."/>
            <person name="Silvaraju S."/>
            <person name="Lee J.K.Y."/>
            <person name="Kittelmann S."/>
        </authorList>
    </citation>
    <scope>NUCLEOTIDE SEQUENCE [LARGE SCALE GENOMIC DNA]</scope>
    <source>
        <strain evidence="5 6">WILCCON 0030</strain>
    </source>
</reference>
<dbReference type="PANTHER" id="PTHR43320">
    <property type="entry name" value="SUGAR KINASE"/>
    <property type="match status" value="1"/>
</dbReference>
<evidence type="ECO:0000259" key="4">
    <source>
        <dbReference type="Pfam" id="PF00294"/>
    </source>
</evidence>
<dbReference type="GO" id="GO:0016301">
    <property type="term" value="F:kinase activity"/>
    <property type="evidence" value="ECO:0007669"/>
    <property type="project" value="UniProtKB-KW"/>
</dbReference>
<dbReference type="PANTHER" id="PTHR43320:SF2">
    <property type="entry name" value="2-DEHYDRO-3-DEOXYGLUCONOKINASE_2-DEHYDRO-3-DEOXYGALACTONOKINASE"/>
    <property type="match status" value="1"/>
</dbReference>